<dbReference type="Pfam" id="PF00400">
    <property type="entry name" value="WD40"/>
    <property type="match status" value="4"/>
</dbReference>
<dbReference type="PROSITE" id="PS50082">
    <property type="entry name" value="WD_REPEATS_2"/>
    <property type="match status" value="1"/>
</dbReference>
<reference evidence="5 6" key="2">
    <citation type="submission" date="2018-11" db="EMBL/GenBank/DDBJ databases">
        <authorList>
            <consortium name="Pathogen Informatics"/>
        </authorList>
    </citation>
    <scope>NUCLEOTIDE SEQUENCE [LARGE SCALE GENOMIC DNA]</scope>
    <source>
        <strain evidence="5 6">NST_G2</strain>
    </source>
</reference>
<evidence type="ECO:0000313" key="7">
    <source>
        <dbReference type="WBParaSite" id="SSLN_0000496101-mRNA-1"/>
    </source>
</evidence>
<dbReference type="GO" id="GO:0090090">
    <property type="term" value="P:negative regulation of canonical Wnt signaling pathway"/>
    <property type="evidence" value="ECO:0007669"/>
    <property type="project" value="TreeGrafter"/>
</dbReference>
<name>A0A183SKQ8_SCHSO</name>
<dbReference type="GO" id="GO:0005634">
    <property type="term" value="C:nucleus"/>
    <property type="evidence" value="ECO:0007669"/>
    <property type="project" value="InterPro"/>
</dbReference>
<dbReference type="SUPFAM" id="SSF50978">
    <property type="entry name" value="WD40 repeat-like"/>
    <property type="match status" value="1"/>
</dbReference>
<evidence type="ECO:0000256" key="4">
    <source>
        <dbReference type="PROSITE-ProRule" id="PRU00221"/>
    </source>
</evidence>
<dbReference type="Gene3D" id="2.130.10.10">
    <property type="entry name" value="YVTN repeat-like/Quinoprotein amine dehydrogenase"/>
    <property type="match status" value="1"/>
</dbReference>
<gene>
    <name evidence="5" type="ORF">SSLN_LOCUS4806</name>
</gene>
<dbReference type="InterPro" id="IPR001680">
    <property type="entry name" value="WD40_rpt"/>
</dbReference>
<protein>
    <submittedName>
        <fullName evidence="7">WD_REPEATS_REGION domain-containing protein</fullName>
    </submittedName>
</protein>
<evidence type="ECO:0000313" key="5">
    <source>
        <dbReference type="EMBL" id="VDL91191.1"/>
    </source>
</evidence>
<dbReference type="OrthoDB" id="2624652at2759"/>
<keyword evidence="2 4" id="KW-0853">WD repeat</keyword>
<keyword evidence="3" id="KW-0677">Repeat</keyword>
<dbReference type="AlphaFoldDB" id="A0A183SKQ8"/>
<dbReference type="Proteomes" id="UP000275846">
    <property type="component" value="Unassembled WGS sequence"/>
</dbReference>
<evidence type="ECO:0000313" key="6">
    <source>
        <dbReference type="Proteomes" id="UP000275846"/>
    </source>
</evidence>
<dbReference type="EMBL" id="UYSU01033007">
    <property type="protein sequence ID" value="VDL91191.1"/>
    <property type="molecule type" value="Genomic_DNA"/>
</dbReference>
<dbReference type="PANTHER" id="PTHR10814">
    <property type="entry name" value="TRANSDUCIN-LIKE ENHANCER PROTEIN"/>
    <property type="match status" value="1"/>
</dbReference>
<dbReference type="PROSITE" id="PS50294">
    <property type="entry name" value="WD_REPEATS_REGION"/>
    <property type="match status" value="1"/>
</dbReference>
<feature type="repeat" description="WD" evidence="4">
    <location>
        <begin position="172"/>
        <end position="213"/>
    </location>
</feature>
<dbReference type="GO" id="GO:0005667">
    <property type="term" value="C:transcription regulator complex"/>
    <property type="evidence" value="ECO:0007669"/>
    <property type="project" value="TreeGrafter"/>
</dbReference>
<keyword evidence="6" id="KW-1185">Reference proteome</keyword>
<dbReference type="InterPro" id="IPR019775">
    <property type="entry name" value="WD40_repeat_CS"/>
</dbReference>
<dbReference type="PROSITE" id="PS00678">
    <property type="entry name" value="WD_REPEATS_1"/>
    <property type="match status" value="1"/>
</dbReference>
<accession>A0A183SKQ8</accession>
<proteinExistence type="inferred from homology"/>
<evidence type="ECO:0000256" key="1">
    <source>
        <dbReference type="ARBA" id="ARBA00005969"/>
    </source>
</evidence>
<dbReference type="PRINTS" id="PR01850">
    <property type="entry name" value="GROUCHOFAMLY"/>
</dbReference>
<organism evidence="7">
    <name type="scientific">Schistocephalus solidus</name>
    <name type="common">Tapeworm</name>
    <dbReference type="NCBI Taxonomy" id="70667"/>
    <lineage>
        <taxon>Eukaryota</taxon>
        <taxon>Metazoa</taxon>
        <taxon>Spiralia</taxon>
        <taxon>Lophotrochozoa</taxon>
        <taxon>Platyhelminthes</taxon>
        <taxon>Cestoda</taxon>
        <taxon>Eucestoda</taxon>
        <taxon>Diphyllobothriidea</taxon>
        <taxon>Diphyllobothriidae</taxon>
        <taxon>Schistocephalus</taxon>
    </lineage>
</organism>
<dbReference type="InterPro" id="IPR015943">
    <property type="entry name" value="WD40/YVTN_repeat-like_dom_sf"/>
</dbReference>
<dbReference type="InterPro" id="IPR009146">
    <property type="entry name" value="Groucho_enhance"/>
</dbReference>
<comment type="similarity">
    <text evidence="1">Belongs to the WD repeat Groucho/TLE family.</text>
</comment>
<evidence type="ECO:0000256" key="2">
    <source>
        <dbReference type="ARBA" id="ARBA00022574"/>
    </source>
</evidence>
<dbReference type="WBParaSite" id="SSLN_0000496101-mRNA-1">
    <property type="protein sequence ID" value="SSLN_0000496101-mRNA-1"/>
    <property type="gene ID" value="SSLN_0000496101"/>
</dbReference>
<evidence type="ECO:0000256" key="3">
    <source>
        <dbReference type="ARBA" id="ARBA00022737"/>
    </source>
</evidence>
<reference evidence="7" key="1">
    <citation type="submission" date="2016-06" db="UniProtKB">
        <authorList>
            <consortium name="WormBaseParasite"/>
        </authorList>
    </citation>
    <scope>IDENTIFICATION</scope>
</reference>
<sequence>MENQPPTPVPLTPEAFIGTGIPRQAKAVQYLEHGEVVCAVMINSPAQHIYTGGRGCVKLWDMSVVAPLDGTGPASPMGTKSCLTSLSCLKSDDYIRSIKMDGKLLVVGGEASVISLWDLGGPTPRPKGQLKSLAQACYAVAVSIDGKLCFSCCSDGKVSVWDLHNQTQVGQFEGHTDGASCVDITPDGNHLWTGGLDKTVRCWDLRESRQMSQYDFTSQIFSLGHCPTGDWVAVGMESDTVEVFGPGRPERYQLSLHESCVLSLKFAHSGQWFMSTGKDYWLNAWRTPFGANLFQNSSVLSCDISADDRIVITGSGDKKATLYELIY</sequence>
<dbReference type="STRING" id="70667.A0A183SKQ8"/>
<dbReference type="PANTHER" id="PTHR10814:SF21">
    <property type="entry name" value="PROTEIN GROUCHO"/>
    <property type="match status" value="1"/>
</dbReference>
<dbReference type="GO" id="GO:0003714">
    <property type="term" value="F:transcription corepressor activity"/>
    <property type="evidence" value="ECO:0007669"/>
    <property type="project" value="TreeGrafter"/>
</dbReference>
<dbReference type="InterPro" id="IPR036322">
    <property type="entry name" value="WD40_repeat_dom_sf"/>
</dbReference>
<dbReference type="SMART" id="SM00320">
    <property type="entry name" value="WD40"/>
    <property type="match status" value="7"/>
</dbReference>